<evidence type="ECO:0000259" key="8">
    <source>
        <dbReference type="SMART" id="SM00849"/>
    </source>
</evidence>
<evidence type="ECO:0000256" key="3">
    <source>
        <dbReference type="ARBA" id="ARBA00022692"/>
    </source>
</evidence>
<evidence type="ECO:0000256" key="5">
    <source>
        <dbReference type="ARBA" id="ARBA00023136"/>
    </source>
</evidence>
<dbReference type="InterPro" id="IPR036866">
    <property type="entry name" value="RibonucZ/Hydroxyglut_hydro"/>
</dbReference>
<evidence type="ECO:0000313" key="10">
    <source>
        <dbReference type="Proteomes" id="UP000318693"/>
    </source>
</evidence>
<feature type="domain" description="Metallo-beta-lactamase" evidence="8">
    <location>
        <begin position="621"/>
        <end position="798"/>
    </location>
</feature>
<keyword evidence="4 7" id="KW-1133">Transmembrane helix</keyword>
<sequence>MAGSERPLRLGGRPRRGGRYRPGHHGPPASPGDRMSGHGAAAARGGHTSSARRRQAPSSPVAVDARLVPPAVLAWAAAGLAVAQDVRMVLAGGGLATLATVVAVGRHLRHRRVEPPPLSPTQRPGRRPGRRRHRGPPVRSTAAVILTACALSAVLASTVAQQHVRYAAPLAELAARGASVVLTGRVASEPRAVSDQRAWEDAPRRRLTLRVEELSGQGRAAEAAAEVVLVGPPEWHDAPLGARVRVRATLVSTAPGDRAVAVAVAAEAPEVLDPPHGHLAVVNELRDGLRAATTGLAPDARGLVPGIAVGDDRAVPLDLEQAMRATALTHLTAVSGAHVAIVLGTVLAALVWAPRRWRLTLAALALVGFVTLVRPEASVLRSAVMGGVVLAALAAGRPARALPALCAAVVALLVVDPWLARSFGFALSVLATAGLVLLAAPWRRWLARLLPRWLATAVAVPAAAQAACAPVVVLLEPTVAGYAVPANLLAAPVVPPVTVLGVAATLLAPVWPSGATALAVAASVGTGWIATVARVLAGLPGAQLPWVPGPAGLLLMVVVTVAAVVLLGRAGPRLARSRPAVLAVGAAVTVLLAVTWLNRASWVPGPRPPPDWVAVQCDVGQGGAYLVRSGERSAVLVDVGPADGDVVTCLRAARVERLDLLVLTHAHADHIGALPAVLRTVEVARVLLGPGPEPAAAVSAVLRQLGDVPVARPVSDGADAHGHAGTVEWRVLWPPAATVPSMAGDGGINDLSLVLDMRTPHLRTVALGDLELTGQAGLLRRLRSGGLPGPVDVVVMAHHGSGRQDPALAAHLRTRLAVVSVGVDNDYGHPHPDALSLYRQQGALVLRTDTCGPIAVVPAGADLGVHSACPP</sequence>
<feature type="compositionally biased region" description="Low complexity" evidence="6">
    <location>
        <begin position="37"/>
        <end position="49"/>
    </location>
</feature>
<keyword evidence="2" id="KW-1003">Cell membrane</keyword>
<feature type="transmembrane region" description="Helical" evidence="7">
    <location>
        <begin position="515"/>
        <end position="537"/>
    </location>
</feature>
<keyword evidence="10" id="KW-1185">Reference proteome</keyword>
<feature type="region of interest" description="Disordered" evidence="6">
    <location>
        <begin position="110"/>
        <end position="139"/>
    </location>
</feature>
<keyword evidence="9" id="KW-0378">Hydrolase</keyword>
<reference evidence="9 10" key="1">
    <citation type="submission" date="2019-07" db="EMBL/GenBank/DDBJ databases">
        <title>Georgenia wutianyii sp. nov. and Georgenia *** sp. nov. isolated from plateau pika (Ochotona curzoniae) in the Qinghai-Tibet plateau of China.</title>
        <authorList>
            <person name="Tian Z."/>
        </authorList>
    </citation>
    <scope>NUCLEOTIDE SEQUENCE [LARGE SCALE GENOMIC DNA]</scope>
    <source>
        <strain evidence="9 10">Z446</strain>
    </source>
</reference>
<evidence type="ECO:0000256" key="6">
    <source>
        <dbReference type="SAM" id="MobiDB-lite"/>
    </source>
</evidence>
<feature type="compositionally biased region" description="Basic residues" evidence="6">
    <location>
        <begin position="124"/>
        <end position="136"/>
    </location>
</feature>
<name>A0A552WRQ1_9MICO</name>
<feature type="region of interest" description="Disordered" evidence="6">
    <location>
        <begin position="1"/>
        <end position="61"/>
    </location>
</feature>
<dbReference type="GO" id="GO:0005886">
    <property type="term" value="C:plasma membrane"/>
    <property type="evidence" value="ECO:0007669"/>
    <property type="project" value="UniProtKB-SubCell"/>
</dbReference>
<feature type="transmembrane region" description="Helical" evidence="7">
    <location>
        <begin position="580"/>
        <end position="597"/>
    </location>
</feature>
<dbReference type="EMBL" id="VJXR01000023">
    <property type="protein sequence ID" value="TRW45442.1"/>
    <property type="molecule type" value="Genomic_DNA"/>
</dbReference>
<evidence type="ECO:0000256" key="2">
    <source>
        <dbReference type="ARBA" id="ARBA00022475"/>
    </source>
</evidence>
<dbReference type="Pfam" id="PF03772">
    <property type="entry name" value="Competence"/>
    <property type="match status" value="1"/>
</dbReference>
<keyword evidence="5 7" id="KW-0472">Membrane</keyword>
<dbReference type="Gene3D" id="3.60.15.10">
    <property type="entry name" value="Ribonuclease Z/Hydroxyacylglutathione hydrolase-like"/>
    <property type="match status" value="1"/>
</dbReference>
<feature type="transmembrane region" description="Helical" evidence="7">
    <location>
        <begin position="487"/>
        <end position="508"/>
    </location>
</feature>
<feature type="compositionally biased region" description="Basic residues" evidence="6">
    <location>
        <begin position="12"/>
        <end position="24"/>
    </location>
</feature>
<comment type="subcellular location">
    <subcellularLocation>
        <location evidence="1">Cell membrane</location>
        <topology evidence="1">Multi-pass membrane protein</topology>
    </subcellularLocation>
</comment>
<comment type="caution">
    <text evidence="9">The sequence shown here is derived from an EMBL/GenBank/DDBJ whole genome shotgun (WGS) entry which is preliminary data.</text>
</comment>
<dbReference type="SUPFAM" id="SSF56281">
    <property type="entry name" value="Metallo-hydrolase/oxidoreductase"/>
    <property type="match status" value="1"/>
</dbReference>
<dbReference type="InterPro" id="IPR004477">
    <property type="entry name" value="ComEC_N"/>
</dbReference>
<feature type="transmembrane region" description="Helical" evidence="7">
    <location>
        <begin position="454"/>
        <end position="475"/>
    </location>
</feature>
<gene>
    <name evidence="9" type="ORF">FJ693_09700</name>
</gene>
<dbReference type="NCBIfam" id="TIGR00360">
    <property type="entry name" value="ComEC_N-term"/>
    <property type="match status" value="1"/>
</dbReference>
<evidence type="ECO:0000313" key="9">
    <source>
        <dbReference type="EMBL" id="TRW45442.1"/>
    </source>
</evidence>
<dbReference type="AlphaFoldDB" id="A0A552WRQ1"/>
<keyword evidence="3 7" id="KW-0812">Transmembrane</keyword>
<dbReference type="Proteomes" id="UP000318693">
    <property type="component" value="Unassembled WGS sequence"/>
</dbReference>
<dbReference type="InterPro" id="IPR052159">
    <property type="entry name" value="Competence_DNA_uptake"/>
</dbReference>
<proteinExistence type="predicted"/>
<evidence type="ECO:0000256" key="7">
    <source>
        <dbReference type="SAM" id="Phobius"/>
    </source>
</evidence>
<protein>
    <submittedName>
        <fullName evidence="9">MBL fold metallo-hydrolase</fullName>
    </submittedName>
</protein>
<feature type="transmembrane region" description="Helical" evidence="7">
    <location>
        <begin position="425"/>
        <end position="442"/>
    </location>
</feature>
<dbReference type="PANTHER" id="PTHR30619">
    <property type="entry name" value="DNA INTERNALIZATION/COMPETENCE PROTEIN COMEC/REC2"/>
    <property type="match status" value="1"/>
</dbReference>
<dbReference type="Pfam" id="PF00753">
    <property type="entry name" value="Lactamase_B"/>
    <property type="match status" value="1"/>
</dbReference>
<feature type="transmembrane region" description="Helical" evidence="7">
    <location>
        <begin position="402"/>
        <end position="419"/>
    </location>
</feature>
<evidence type="ECO:0000256" key="4">
    <source>
        <dbReference type="ARBA" id="ARBA00022989"/>
    </source>
</evidence>
<feature type="transmembrane region" description="Helical" evidence="7">
    <location>
        <begin position="549"/>
        <end position="568"/>
    </location>
</feature>
<organism evidence="9 10">
    <name type="scientific">Georgenia yuyongxinii</name>
    <dbReference type="NCBI Taxonomy" id="2589797"/>
    <lineage>
        <taxon>Bacteria</taxon>
        <taxon>Bacillati</taxon>
        <taxon>Actinomycetota</taxon>
        <taxon>Actinomycetes</taxon>
        <taxon>Micrococcales</taxon>
        <taxon>Bogoriellaceae</taxon>
        <taxon>Georgenia</taxon>
    </lineage>
</organism>
<accession>A0A552WRQ1</accession>
<evidence type="ECO:0000256" key="1">
    <source>
        <dbReference type="ARBA" id="ARBA00004651"/>
    </source>
</evidence>
<dbReference type="SMART" id="SM00849">
    <property type="entry name" value="Lactamase_B"/>
    <property type="match status" value="1"/>
</dbReference>
<dbReference type="PANTHER" id="PTHR30619:SF1">
    <property type="entry name" value="RECOMBINATION PROTEIN 2"/>
    <property type="match status" value="1"/>
</dbReference>
<dbReference type="InterPro" id="IPR001279">
    <property type="entry name" value="Metallo-B-lactamas"/>
</dbReference>
<feature type="transmembrane region" description="Helical" evidence="7">
    <location>
        <begin position="327"/>
        <end position="350"/>
    </location>
</feature>
<dbReference type="GO" id="GO:0016787">
    <property type="term" value="F:hydrolase activity"/>
    <property type="evidence" value="ECO:0007669"/>
    <property type="project" value="UniProtKB-KW"/>
</dbReference>